<dbReference type="AlphaFoldDB" id="A0A437QJK7"/>
<dbReference type="RefSeq" id="WP_127766750.1">
    <property type="nucleotide sequence ID" value="NZ_SADE01000003.1"/>
</dbReference>
<evidence type="ECO:0000256" key="3">
    <source>
        <dbReference type="ARBA" id="ARBA00022691"/>
    </source>
</evidence>
<dbReference type="EMBL" id="SADE01000003">
    <property type="protein sequence ID" value="RVU34689.1"/>
    <property type="molecule type" value="Genomic_DNA"/>
</dbReference>
<name>A0A437QJK7_9PROT</name>
<dbReference type="Proteomes" id="UP000287447">
    <property type="component" value="Unassembled WGS sequence"/>
</dbReference>
<comment type="caution">
    <text evidence="5">The sequence shown here is derived from an EMBL/GenBank/DDBJ whole genome shotgun (WGS) entry which is preliminary data.</text>
</comment>
<dbReference type="GO" id="GO:0008168">
    <property type="term" value="F:methyltransferase activity"/>
    <property type="evidence" value="ECO:0007669"/>
    <property type="project" value="UniProtKB-KW"/>
</dbReference>
<reference evidence="6" key="1">
    <citation type="submission" date="2019-01" db="EMBL/GenBank/DDBJ databases">
        <title>Gri0909 isolated from a small marine red alga.</title>
        <authorList>
            <person name="Kim J."/>
            <person name="Jeong S.E."/>
            <person name="Jeon C.O."/>
        </authorList>
    </citation>
    <scope>NUCLEOTIDE SEQUENCE [LARGE SCALE GENOMIC DNA]</scope>
    <source>
        <strain evidence="6">Gri0909</strain>
    </source>
</reference>
<organism evidence="5 6">
    <name type="scientific">Hwanghaeella grinnelliae</name>
    <dbReference type="NCBI Taxonomy" id="2500179"/>
    <lineage>
        <taxon>Bacteria</taxon>
        <taxon>Pseudomonadati</taxon>
        <taxon>Pseudomonadota</taxon>
        <taxon>Alphaproteobacteria</taxon>
        <taxon>Rhodospirillales</taxon>
        <taxon>Rhodospirillaceae</taxon>
        <taxon>Hwanghaeella</taxon>
    </lineage>
</organism>
<evidence type="ECO:0000259" key="4">
    <source>
        <dbReference type="Pfam" id="PF13649"/>
    </source>
</evidence>
<sequence>MTTQRNEQTDSADAIYDDPALIPLYDILNSADHDHVFYRQEIPADARKVIDLGCGTGRFAIDLARRGYEVTALDPAPAMIDFARRQDGADAVNWFVGTASDIPAGLAADAAVMMGHAFQCLTTDQAIDSTLLAIRNTLRPGGRFLFESRNPQTGPWRHWNKRQEISSDSVGFPVAIDRQVVEVNGDLVSFEEHFSFSEKVVTSRSTLRFLGEAEIVAHLQKTGFKDITVFGFWDRRPFSDDSPEMIFAAA</sequence>
<dbReference type="OrthoDB" id="9811589at2"/>
<gene>
    <name evidence="5" type="ORF">EOI86_17700</name>
</gene>
<dbReference type="Gene3D" id="3.40.50.150">
    <property type="entry name" value="Vaccinia Virus protein VP39"/>
    <property type="match status" value="1"/>
</dbReference>
<keyword evidence="2 5" id="KW-0808">Transferase</keyword>
<evidence type="ECO:0000313" key="5">
    <source>
        <dbReference type="EMBL" id="RVU34689.1"/>
    </source>
</evidence>
<dbReference type="GO" id="GO:0032259">
    <property type="term" value="P:methylation"/>
    <property type="evidence" value="ECO:0007669"/>
    <property type="project" value="UniProtKB-KW"/>
</dbReference>
<accession>A0A437QJK7</accession>
<dbReference type="Gene3D" id="2.20.25.110">
    <property type="entry name" value="S-adenosyl-L-methionine-dependent methyltransferases"/>
    <property type="match status" value="1"/>
</dbReference>
<keyword evidence="3" id="KW-0949">S-adenosyl-L-methionine</keyword>
<feature type="domain" description="Methyltransferase" evidence="4">
    <location>
        <begin position="49"/>
        <end position="142"/>
    </location>
</feature>
<keyword evidence="1 5" id="KW-0489">Methyltransferase</keyword>
<protein>
    <submittedName>
        <fullName evidence="5">Class I SAM-dependent methyltransferase</fullName>
    </submittedName>
</protein>
<dbReference type="PANTHER" id="PTHR43464:SF19">
    <property type="entry name" value="UBIQUINONE BIOSYNTHESIS O-METHYLTRANSFERASE, MITOCHONDRIAL"/>
    <property type="match status" value="1"/>
</dbReference>
<dbReference type="CDD" id="cd02440">
    <property type="entry name" value="AdoMet_MTases"/>
    <property type="match status" value="1"/>
</dbReference>
<dbReference type="PANTHER" id="PTHR43464">
    <property type="entry name" value="METHYLTRANSFERASE"/>
    <property type="match status" value="1"/>
</dbReference>
<proteinExistence type="predicted"/>
<dbReference type="InterPro" id="IPR029063">
    <property type="entry name" value="SAM-dependent_MTases_sf"/>
</dbReference>
<dbReference type="InterPro" id="IPR041698">
    <property type="entry name" value="Methyltransf_25"/>
</dbReference>
<dbReference type="Pfam" id="PF13649">
    <property type="entry name" value="Methyltransf_25"/>
    <property type="match status" value="1"/>
</dbReference>
<evidence type="ECO:0000256" key="2">
    <source>
        <dbReference type="ARBA" id="ARBA00022679"/>
    </source>
</evidence>
<dbReference type="SUPFAM" id="SSF53335">
    <property type="entry name" value="S-adenosyl-L-methionine-dependent methyltransferases"/>
    <property type="match status" value="1"/>
</dbReference>
<evidence type="ECO:0000313" key="6">
    <source>
        <dbReference type="Proteomes" id="UP000287447"/>
    </source>
</evidence>
<keyword evidence="6" id="KW-1185">Reference proteome</keyword>
<evidence type="ECO:0000256" key="1">
    <source>
        <dbReference type="ARBA" id="ARBA00022603"/>
    </source>
</evidence>